<dbReference type="PANTHER" id="PTHR43308">
    <property type="entry name" value="OUTER MEMBRANE PROTEIN ALPHA-RELATED"/>
    <property type="match status" value="1"/>
</dbReference>
<dbReference type="EMBL" id="VSSQ01002251">
    <property type="protein sequence ID" value="MPM14271.1"/>
    <property type="molecule type" value="Genomic_DNA"/>
</dbReference>
<proteinExistence type="predicted"/>
<feature type="region of interest" description="Disordered" evidence="1">
    <location>
        <begin position="103"/>
        <end position="137"/>
    </location>
</feature>
<dbReference type="AlphaFoldDB" id="A0A644XES9"/>
<feature type="domain" description="SLH" evidence="2">
    <location>
        <begin position="259"/>
        <end position="315"/>
    </location>
</feature>
<feature type="domain" description="SLH" evidence="2">
    <location>
        <begin position="200"/>
        <end position="258"/>
    </location>
</feature>
<accession>A0A644XES9</accession>
<reference evidence="3" key="1">
    <citation type="submission" date="2019-08" db="EMBL/GenBank/DDBJ databases">
        <authorList>
            <person name="Kucharzyk K."/>
            <person name="Murdoch R.W."/>
            <person name="Higgins S."/>
            <person name="Loffler F."/>
        </authorList>
    </citation>
    <scope>NUCLEOTIDE SEQUENCE</scope>
</reference>
<dbReference type="Pfam" id="PF00395">
    <property type="entry name" value="SLH"/>
    <property type="match status" value="3"/>
</dbReference>
<gene>
    <name evidence="3" type="ORF">SDC9_60633</name>
</gene>
<name>A0A644XES9_9ZZZZ</name>
<feature type="domain" description="SLH" evidence="2">
    <location>
        <begin position="136"/>
        <end position="199"/>
    </location>
</feature>
<comment type="caution">
    <text evidence="3">The sequence shown here is derived from an EMBL/GenBank/DDBJ whole genome shotgun (WGS) entry which is preliminary data.</text>
</comment>
<dbReference type="PROSITE" id="PS51272">
    <property type="entry name" value="SLH"/>
    <property type="match status" value="3"/>
</dbReference>
<dbReference type="InterPro" id="IPR001119">
    <property type="entry name" value="SLH_dom"/>
</dbReference>
<dbReference type="InterPro" id="IPR051465">
    <property type="entry name" value="Cell_Envelope_Struct_Comp"/>
</dbReference>
<evidence type="ECO:0000259" key="2">
    <source>
        <dbReference type="PROSITE" id="PS51272"/>
    </source>
</evidence>
<organism evidence="3">
    <name type="scientific">bioreactor metagenome</name>
    <dbReference type="NCBI Taxonomy" id="1076179"/>
    <lineage>
        <taxon>unclassified sequences</taxon>
        <taxon>metagenomes</taxon>
        <taxon>ecological metagenomes</taxon>
    </lineage>
</organism>
<evidence type="ECO:0000313" key="3">
    <source>
        <dbReference type="EMBL" id="MPM14271.1"/>
    </source>
</evidence>
<protein>
    <recommendedName>
        <fullName evidence="2">SLH domain-containing protein</fullName>
    </recommendedName>
</protein>
<evidence type="ECO:0000256" key="1">
    <source>
        <dbReference type="SAM" id="MobiDB-lite"/>
    </source>
</evidence>
<sequence length="315" mass="34584">MLKMRTILLTVLIMLLSIGTVLAKTSPVVSTSDNKVSITGKSEVANEDITIIITDENGVRQYIDQIESDENGNYSFELSLKDGKYIGKVSTGLNKYDVAVTVKSGTGSEPDDDDDEPGKPHVPGGSTANKPQEPLQPRKSFADIKSHWAIDEIEILAGKGIISGMSDDYFMPDEKITRAQFAALLFRLLELKSEEYKGMFNDVNSEDWYSTTVESVAKAGIVLGYNDNFCPNKEISREEIAVMIIRALEYKGISTSTSPVNFSDREQISEWALESVGKAVSMGIIKGMTATTFEPKLGATRAQAAVMIYRIIELL</sequence>
<dbReference type="PANTHER" id="PTHR43308:SF5">
    <property type="entry name" value="S-LAYER PROTEIN _ PEPTIDOGLYCAN ENDO-BETA-N-ACETYLGLUCOSAMINIDASE"/>
    <property type="match status" value="1"/>
</dbReference>